<dbReference type="Pfam" id="PF08843">
    <property type="entry name" value="AbiEii"/>
    <property type="match status" value="1"/>
</dbReference>
<organism evidence="1 2">
    <name type="scientific">Candidatus Cryptobacteroides faecipullorum</name>
    <dbReference type="NCBI Taxonomy" id="2840764"/>
    <lineage>
        <taxon>Bacteria</taxon>
        <taxon>Pseudomonadati</taxon>
        <taxon>Bacteroidota</taxon>
        <taxon>Bacteroidia</taxon>
        <taxon>Bacteroidales</taxon>
        <taxon>Candidatus Cryptobacteroides</taxon>
    </lineage>
</organism>
<dbReference type="InterPro" id="IPR014942">
    <property type="entry name" value="AbiEii"/>
</dbReference>
<evidence type="ECO:0000313" key="2">
    <source>
        <dbReference type="Proteomes" id="UP000823660"/>
    </source>
</evidence>
<proteinExistence type="predicted"/>
<dbReference type="Proteomes" id="UP000823660">
    <property type="component" value="Unassembled WGS sequence"/>
</dbReference>
<comment type="caution">
    <text evidence="1">The sequence shown here is derived from an EMBL/GenBank/DDBJ whole genome shotgun (WGS) entry which is preliminary data.</text>
</comment>
<dbReference type="GO" id="GO:0016740">
    <property type="term" value="F:transferase activity"/>
    <property type="evidence" value="ECO:0007669"/>
    <property type="project" value="UniProtKB-KW"/>
</dbReference>
<keyword evidence="1" id="KW-0808">Transferase</keyword>
<reference evidence="1" key="1">
    <citation type="submission" date="2020-10" db="EMBL/GenBank/DDBJ databases">
        <authorList>
            <person name="Gilroy R."/>
        </authorList>
    </citation>
    <scope>NUCLEOTIDE SEQUENCE</scope>
    <source>
        <strain evidence="1">B1-15692</strain>
    </source>
</reference>
<dbReference type="AlphaFoldDB" id="A0A9D9NB02"/>
<sequence>MTGITDNIEKILPVLSEAECLKGWTLVGGTALAIQIGHRESEDLDFMKWNFKGDCSVDWPAIRKELTAIFGSEPEMGLLGHDQVQFFVNGVELSFFIADCRMSMQCGLNNFSGLKSLQSWKVQ</sequence>
<evidence type="ECO:0000313" key="1">
    <source>
        <dbReference type="EMBL" id="MBO8467057.1"/>
    </source>
</evidence>
<gene>
    <name evidence="1" type="ORF">IAB99_04750</name>
</gene>
<reference evidence="1" key="2">
    <citation type="journal article" date="2021" name="PeerJ">
        <title>Extensive microbial diversity within the chicken gut microbiome revealed by metagenomics and culture.</title>
        <authorList>
            <person name="Gilroy R."/>
            <person name="Ravi A."/>
            <person name="Getino M."/>
            <person name="Pursley I."/>
            <person name="Horton D.L."/>
            <person name="Alikhan N.F."/>
            <person name="Baker D."/>
            <person name="Gharbi K."/>
            <person name="Hall N."/>
            <person name="Watson M."/>
            <person name="Adriaenssens E.M."/>
            <person name="Foster-Nyarko E."/>
            <person name="Jarju S."/>
            <person name="Secka A."/>
            <person name="Antonio M."/>
            <person name="Oren A."/>
            <person name="Chaudhuri R.R."/>
            <person name="La Ragione R."/>
            <person name="Hildebrand F."/>
            <person name="Pallen M.J."/>
        </authorList>
    </citation>
    <scope>NUCLEOTIDE SEQUENCE</scope>
    <source>
        <strain evidence="1">B1-15692</strain>
    </source>
</reference>
<dbReference type="EMBL" id="JADIMH010000024">
    <property type="protein sequence ID" value="MBO8467057.1"/>
    <property type="molecule type" value="Genomic_DNA"/>
</dbReference>
<name>A0A9D9NB02_9BACT</name>
<accession>A0A9D9NB02</accession>
<protein>
    <submittedName>
        <fullName evidence="1">Nucleotidyl transferase AbiEii/AbiGii toxin family protein</fullName>
    </submittedName>
</protein>